<sequence length="233" mass="26334">MGQKVRPTGFRIGVVEDWRSRWYASKKDFGALLVEDQKVRKFIQTKYKFAGIPKVEIERTRDQVVVHLFTARPGIIIGRKGQEVDRLKAELEDLTGRRMELKIIEVDNALQSAALVAEDIAQQLSKRGSFRRTIKRALDQVMETGVHGIKIELSGRLGGAEMSRREKASRGSIPLSTLQRHVDYGFREAHTTFGVIGVKVWIDLGDYSDEENRDGANAKAGQAPQKPKRAHKR</sequence>
<comment type="subunit">
    <text evidence="8">Part of the 30S ribosomal subunit. Forms a tight complex with proteins S10 and S14.</text>
</comment>
<dbReference type="HAMAP" id="MF_01309_B">
    <property type="entry name" value="Ribosomal_uS3_B"/>
    <property type="match status" value="1"/>
</dbReference>
<dbReference type="PROSITE" id="PS50823">
    <property type="entry name" value="KH_TYPE_2"/>
    <property type="match status" value="1"/>
</dbReference>
<evidence type="ECO:0000313" key="13">
    <source>
        <dbReference type="EMBL" id="QDT95078.1"/>
    </source>
</evidence>
<dbReference type="InterPro" id="IPR015946">
    <property type="entry name" value="KH_dom-like_a/b"/>
</dbReference>
<dbReference type="GO" id="GO:0003735">
    <property type="term" value="F:structural constituent of ribosome"/>
    <property type="evidence" value="ECO:0007669"/>
    <property type="project" value="InterPro"/>
</dbReference>
<dbReference type="RefSeq" id="WP_144980896.1">
    <property type="nucleotide sequence ID" value="NZ_CP037920.1"/>
</dbReference>
<feature type="coiled-coil region" evidence="10">
    <location>
        <begin position="77"/>
        <end position="104"/>
    </location>
</feature>
<dbReference type="InterPro" id="IPR009019">
    <property type="entry name" value="KH_sf_prok-type"/>
</dbReference>
<evidence type="ECO:0000256" key="3">
    <source>
        <dbReference type="ARBA" id="ARBA00022884"/>
    </source>
</evidence>
<dbReference type="InterPro" id="IPR004087">
    <property type="entry name" value="KH_dom"/>
</dbReference>
<dbReference type="Pfam" id="PF07650">
    <property type="entry name" value="KH_2"/>
    <property type="match status" value="1"/>
</dbReference>
<comment type="function">
    <text evidence="6 8">Binds the lower part of the 30S subunit head. Binds mRNA in the 70S ribosome, positioning it for translation.</text>
</comment>
<dbReference type="InterPro" id="IPR001351">
    <property type="entry name" value="Ribosomal_uS3_C"/>
</dbReference>
<evidence type="ECO:0000259" key="12">
    <source>
        <dbReference type="PROSITE" id="PS50823"/>
    </source>
</evidence>
<keyword evidence="5 8" id="KW-0687">Ribonucleoprotein</keyword>
<dbReference type="Pfam" id="PF00189">
    <property type="entry name" value="Ribosomal_S3_C"/>
    <property type="match status" value="1"/>
</dbReference>
<dbReference type="GO" id="GO:0022627">
    <property type="term" value="C:cytosolic small ribosomal subunit"/>
    <property type="evidence" value="ECO:0007669"/>
    <property type="project" value="TreeGrafter"/>
</dbReference>
<dbReference type="PANTHER" id="PTHR11760">
    <property type="entry name" value="30S/40S RIBOSOMAL PROTEIN S3"/>
    <property type="match status" value="1"/>
</dbReference>
<dbReference type="InterPro" id="IPR036419">
    <property type="entry name" value="Ribosomal_S3_C_sf"/>
</dbReference>
<organism evidence="13 14">
    <name type="scientific">Gimesia aquarii</name>
    <dbReference type="NCBI Taxonomy" id="2527964"/>
    <lineage>
        <taxon>Bacteria</taxon>
        <taxon>Pseudomonadati</taxon>
        <taxon>Planctomycetota</taxon>
        <taxon>Planctomycetia</taxon>
        <taxon>Planctomycetales</taxon>
        <taxon>Planctomycetaceae</taxon>
        <taxon>Gimesia</taxon>
    </lineage>
</organism>
<evidence type="ECO:0000256" key="11">
    <source>
        <dbReference type="SAM" id="MobiDB-lite"/>
    </source>
</evidence>
<dbReference type="PANTHER" id="PTHR11760:SF19">
    <property type="entry name" value="SMALL RIBOSOMAL SUBUNIT PROTEIN US3C"/>
    <property type="match status" value="1"/>
</dbReference>
<evidence type="ECO:0000256" key="4">
    <source>
        <dbReference type="ARBA" id="ARBA00022980"/>
    </source>
</evidence>
<reference evidence="13 14" key="1">
    <citation type="submission" date="2019-03" db="EMBL/GenBank/DDBJ databases">
        <title>Deep-cultivation of Planctomycetes and their phenomic and genomic characterization uncovers novel biology.</title>
        <authorList>
            <person name="Wiegand S."/>
            <person name="Jogler M."/>
            <person name="Boedeker C."/>
            <person name="Pinto D."/>
            <person name="Vollmers J."/>
            <person name="Rivas-Marin E."/>
            <person name="Kohn T."/>
            <person name="Peeters S.H."/>
            <person name="Heuer A."/>
            <person name="Rast P."/>
            <person name="Oberbeckmann S."/>
            <person name="Bunk B."/>
            <person name="Jeske O."/>
            <person name="Meyerdierks A."/>
            <person name="Storesund J.E."/>
            <person name="Kallscheuer N."/>
            <person name="Luecker S."/>
            <person name="Lage O.M."/>
            <person name="Pohl T."/>
            <person name="Merkel B.J."/>
            <person name="Hornburger P."/>
            <person name="Mueller R.-W."/>
            <person name="Bruemmer F."/>
            <person name="Labrenz M."/>
            <person name="Spormann A.M."/>
            <person name="Op den Camp H."/>
            <person name="Overmann J."/>
            <person name="Amann R."/>
            <person name="Jetten M.S.M."/>
            <person name="Mascher T."/>
            <person name="Medema M.H."/>
            <person name="Devos D.P."/>
            <person name="Kaster A.-K."/>
            <person name="Ovreas L."/>
            <person name="Rohde M."/>
            <person name="Galperin M.Y."/>
            <person name="Jogler C."/>
        </authorList>
    </citation>
    <scope>NUCLEOTIDE SEQUENCE [LARGE SCALE GENOMIC DNA]</scope>
    <source>
        <strain evidence="13 14">V144</strain>
    </source>
</reference>
<name>A0A517VPY4_9PLAN</name>
<feature type="region of interest" description="Disordered" evidence="11">
    <location>
        <begin position="211"/>
        <end position="233"/>
    </location>
</feature>
<dbReference type="GO" id="GO:0006412">
    <property type="term" value="P:translation"/>
    <property type="evidence" value="ECO:0007669"/>
    <property type="project" value="UniProtKB-UniRule"/>
</dbReference>
<dbReference type="InterPro" id="IPR004044">
    <property type="entry name" value="KH_dom_type_2"/>
</dbReference>
<dbReference type="InterPro" id="IPR057258">
    <property type="entry name" value="Ribosomal_uS3"/>
</dbReference>
<evidence type="ECO:0000313" key="14">
    <source>
        <dbReference type="Proteomes" id="UP000318704"/>
    </source>
</evidence>
<accession>A0A517VPY4</accession>
<dbReference type="EMBL" id="CP037920">
    <property type="protein sequence ID" value="QDT95078.1"/>
    <property type="molecule type" value="Genomic_DNA"/>
</dbReference>
<protein>
    <recommendedName>
        <fullName evidence="7 8">Small ribosomal subunit protein uS3</fullName>
    </recommendedName>
</protein>
<dbReference type="PROSITE" id="PS00548">
    <property type="entry name" value="RIBOSOMAL_S3"/>
    <property type="match status" value="1"/>
</dbReference>
<dbReference type="SUPFAM" id="SSF54821">
    <property type="entry name" value="Ribosomal protein S3 C-terminal domain"/>
    <property type="match status" value="1"/>
</dbReference>
<evidence type="ECO:0000256" key="8">
    <source>
        <dbReference type="HAMAP-Rule" id="MF_01309"/>
    </source>
</evidence>
<dbReference type="AlphaFoldDB" id="A0A517VPY4"/>
<dbReference type="NCBIfam" id="TIGR01009">
    <property type="entry name" value="rpsC_bact"/>
    <property type="match status" value="1"/>
</dbReference>
<dbReference type="Gene3D" id="3.30.1140.32">
    <property type="entry name" value="Ribosomal protein S3, C-terminal domain"/>
    <property type="match status" value="1"/>
</dbReference>
<dbReference type="GO" id="GO:0019843">
    <property type="term" value="F:rRNA binding"/>
    <property type="evidence" value="ECO:0007669"/>
    <property type="project" value="UniProtKB-UniRule"/>
</dbReference>
<proteinExistence type="inferred from homology"/>
<dbReference type="Gene3D" id="3.30.300.20">
    <property type="match status" value="1"/>
</dbReference>
<dbReference type="GO" id="GO:0003729">
    <property type="term" value="F:mRNA binding"/>
    <property type="evidence" value="ECO:0007669"/>
    <property type="project" value="UniProtKB-UniRule"/>
</dbReference>
<dbReference type="FunFam" id="3.30.300.20:FF:000001">
    <property type="entry name" value="30S ribosomal protein S3"/>
    <property type="match status" value="1"/>
</dbReference>
<evidence type="ECO:0000256" key="6">
    <source>
        <dbReference type="ARBA" id="ARBA00024998"/>
    </source>
</evidence>
<keyword evidence="3 8" id="KW-0694">RNA-binding</keyword>
<evidence type="ECO:0000256" key="9">
    <source>
        <dbReference type="RuleBase" id="RU003624"/>
    </source>
</evidence>
<keyword evidence="10" id="KW-0175">Coiled coil</keyword>
<dbReference type="KEGG" id="gaw:V144x_05120"/>
<dbReference type="SUPFAM" id="SSF54814">
    <property type="entry name" value="Prokaryotic type KH domain (KH-domain type II)"/>
    <property type="match status" value="1"/>
</dbReference>
<dbReference type="SMART" id="SM00322">
    <property type="entry name" value="KH"/>
    <property type="match status" value="1"/>
</dbReference>
<dbReference type="InterPro" id="IPR018280">
    <property type="entry name" value="Ribosomal_uS3_CS"/>
</dbReference>
<keyword evidence="2 8" id="KW-0699">rRNA-binding</keyword>
<gene>
    <name evidence="8 13" type="primary">rpsC</name>
    <name evidence="13" type="ORF">V144x_05120</name>
</gene>
<evidence type="ECO:0000256" key="10">
    <source>
        <dbReference type="SAM" id="Coils"/>
    </source>
</evidence>
<feature type="domain" description="KH type-2" evidence="12">
    <location>
        <begin position="39"/>
        <end position="107"/>
    </location>
</feature>
<dbReference type="InterPro" id="IPR005704">
    <property type="entry name" value="Ribosomal_uS3_bac-typ"/>
</dbReference>
<evidence type="ECO:0000256" key="2">
    <source>
        <dbReference type="ARBA" id="ARBA00022730"/>
    </source>
</evidence>
<evidence type="ECO:0000256" key="1">
    <source>
        <dbReference type="ARBA" id="ARBA00010761"/>
    </source>
</evidence>
<comment type="similarity">
    <text evidence="1 8 9">Belongs to the universal ribosomal protein uS3 family.</text>
</comment>
<evidence type="ECO:0000256" key="7">
    <source>
        <dbReference type="ARBA" id="ARBA00035257"/>
    </source>
</evidence>
<dbReference type="CDD" id="cd02412">
    <property type="entry name" value="KH-II_30S_S3"/>
    <property type="match status" value="1"/>
</dbReference>
<keyword evidence="4 8" id="KW-0689">Ribosomal protein</keyword>
<dbReference type="Proteomes" id="UP000318704">
    <property type="component" value="Chromosome"/>
</dbReference>
<evidence type="ECO:0000256" key="5">
    <source>
        <dbReference type="ARBA" id="ARBA00023274"/>
    </source>
</evidence>